<sequence length="495" mass="56113">MYMFSSYMKLLPSSCILSTNMDSKEFRIRGQEMVNYIVDYLENIRERMPMPNVVPGFLKELIPDEAPLEGESWQEIQKDIERVIMPGVTHWNSPHFHAYFPTANSYPAILGDMLSDAISCIGFTWASGPSCTELEVSMMDWLAKILQLPKHFLFSEQGKGGGIIQGTASEATLVALLSARTNVIKTVKADNPDLTTGQILDKLIAYTSEESHSSVERAGLIGLVQMRTLPTDDRGSLRIDILEETIAQDQQKGLIPFFLCATIGTTSTCSFDNLSEIGPICNHHDIWLHVDAAYAGSACICPEFRYLLDGIEHAMSFNFNPHKWLQVTFDCSAMWIKDRDLVSGAFEMNPVYLKHENQGHAMPDYRHWQIPLGRRFRSLKLWFVLRSYGVSGLQKQIRKDVQLAHQFEALVRDDPKFEIVREVTLGLVCFRLKASNEANEMLLKKINDDHRIHLVPSKIKDKFFLRFAVCATSTQPSDVGFAWSVIQELTHSLIQ</sequence>
<keyword evidence="7 12" id="KW-0456">Lyase</keyword>
<dbReference type="PROSITE" id="PS00392">
    <property type="entry name" value="DDC_GAD_HDC_YDC"/>
    <property type="match status" value="1"/>
</dbReference>
<dbReference type="OMA" id="NPGFNWS"/>
<keyword evidence="6 11" id="KW-0663">Pyridoxal phosphate</keyword>
<evidence type="ECO:0000256" key="1">
    <source>
        <dbReference type="ARBA" id="ARBA00001933"/>
    </source>
</evidence>
<dbReference type="RefSeq" id="XP_055898408.1">
    <property type="nucleotide sequence ID" value="XM_056042433.1"/>
</dbReference>
<evidence type="ECO:0000256" key="10">
    <source>
        <dbReference type="ARBA" id="ARBA00041275"/>
    </source>
</evidence>
<comment type="cofactor">
    <cofactor evidence="1 11 12">
        <name>pyridoxal 5'-phosphate</name>
        <dbReference type="ChEBI" id="CHEBI:597326"/>
    </cofactor>
</comment>
<feature type="modified residue" description="N6-(pyridoxal phosphate)lysine" evidence="11">
    <location>
        <position position="323"/>
    </location>
</feature>
<dbReference type="Gene3D" id="1.20.1340.10">
    <property type="entry name" value="dopa decarboxylase, N-terminal domain"/>
    <property type="match status" value="1"/>
</dbReference>
<evidence type="ECO:0000256" key="11">
    <source>
        <dbReference type="PIRSR" id="PIRSR602129-50"/>
    </source>
</evidence>
<comment type="similarity">
    <text evidence="2 12">Belongs to the group II decarboxylase family.</text>
</comment>
<dbReference type="PRINTS" id="PR00800">
    <property type="entry name" value="YHDCRBOXLASE"/>
</dbReference>
<evidence type="ECO:0000256" key="9">
    <source>
        <dbReference type="ARBA" id="ARBA00040968"/>
    </source>
</evidence>
<dbReference type="AlphaFoldDB" id="A0A9W3BG40"/>
<comment type="subunit">
    <text evidence="3">Homodimer.</text>
</comment>
<evidence type="ECO:0000256" key="12">
    <source>
        <dbReference type="RuleBase" id="RU000382"/>
    </source>
</evidence>
<organism evidence="13 14">
    <name type="scientific">Biomphalaria glabrata</name>
    <name type="common">Bloodfluke planorb</name>
    <name type="synonym">Freshwater snail</name>
    <dbReference type="NCBI Taxonomy" id="6526"/>
    <lineage>
        <taxon>Eukaryota</taxon>
        <taxon>Metazoa</taxon>
        <taxon>Spiralia</taxon>
        <taxon>Lophotrochozoa</taxon>
        <taxon>Mollusca</taxon>
        <taxon>Gastropoda</taxon>
        <taxon>Heterobranchia</taxon>
        <taxon>Euthyneura</taxon>
        <taxon>Panpulmonata</taxon>
        <taxon>Hygrophila</taxon>
        <taxon>Lymnaeoidea</taxon>
        <taxon>Planorbidae</taxon>
        <taxon>Biomphalaria</taxon>
    </lineage>
</organism>
<dbReference type="InterPro" id="IPR021115">
    <property type="entry name" value="Pyridoxal-P_BS"/>
</dbReference>
<dbReference type="GO" id="GO:0030170">
    <property type="term" value="F:pyridoxal phosphate binding"/>
    <property type="evidence" value="ECO:0007669"/>
    <property type="project" value="InterPro"/>
</dbReference>
<dbReference type="GO" id="GO:0042423">
    <property type="term" value="P:catecholamine biosynthetic process"/>
    <property type="evidence" value="ECO:0007669"/>
    <property type="project" value="UniProtKB-KW"/>
</dbReference>
<dbReference type="Gene3D" id="3.90.1150.10">
    <property type="entry name" value="Aspartate Aminotransferase, domain 1"/>
    <property type="match status" value="1"/>
</dbReference>
<keyword evidence="4" id="KW-0127">Catecholamine biosynthesis</keyword>
<evidence type="ECO:0000256" key="4">
    <source>
        <dbReference type="ARBA" id="ARBA00022584"/>
    </source>
</evidence>
<dbReference type="InterPro" id="IPR002129">
    <property type="entry name" value="PyrdxlP-dep_de-COase"/>
</dbReference>
<dbReference type="InterPro" id="IPR010977">
    <property type="entry name" value="Aromatic_deC"/>
</dbReference>
<dbReference type="Pfam" id="PF00282">
    <property type="entry name" value="Pyridoxal_deC"/>
    <property type="match status" value="1"/>
</dbReference>
<evidence type="ECO:0000313" key="13">
    <source>
        <dbReference type="Proteomes" id="UP001165740"/>
    </source>
</evidence>
<dbReference type="GO" id="GO:0004058">
    <property type="term" value="F:aromatic-L-amino-acid decarboxylase activity"/>
    <property type="evidence" value="ECO:0007669"/>
    <property type="project" value="UniProtKB-EC"/>
</dbReference>
<dbReference type="GO" id="GO:0006520">
    <property type="term" value="P:amino acid metabolic process"/>
    <property type="evidence" value="ECO:0007669"/>
    <property type="project" value="InterPro"/>
</dbReference>
<dbReference type="FunFam" id="3.90.1150.10:FF:000018">
    <property type="entry name" value="Histidine decarboxylase"/>
    <property type="match status" value="1"/>
</dbReference>
<dbReference type="InterPro" id="IPR015421">
    <property type="entry name" value="PyrdxlP-dep_Trfase_major"/>
</dbReference>
<proteinExistence type="inferred from homology"/>
<dbReference type="FunFam" id="3.40.640.10:FF:000025">
    <property type="entry name" value="Histidine decarboxylase"/>
    <property type="match status" value="1"/>
</dbReference>
<evidence type="ECO:0000256" key="7">
    <source>
        <dbReference type="ARBA" id="ARBA00023239"/>
    </source>
</evidence>
<accession>A0A9W3BG40</accession>
<evidence type="ECO:0000313" key="14">
    <source>
        <dbReference type="RefSeq" id="XP_055898408.1"/>
    </source>
</evidence>
<dbReference type="GO" id="GO:0042427">
    <property type="term" value="P:serotonin biosynthetic process"/>
    <property type="evidence" value="ECO:0007669"/>
    <property type="project" value="TreeGrafter"/>
</dbReference>
<dbReference type="InterPro" id="IPR015422">
    <property type="entry name" value="PyrdxlP-dep_Trfase_small"/>
</dbReference>
<dbReference type="GO" id="GO:0019752">
    <property type="term" value="P:carboxylic acid metabolic process"/>
    <property type="evidence" value="ECO:0007669"/>
    <property type="project" value="InterPro"/>
</dbReference>
<keyword evidence="13" id="KW-1185">Reference proteome</keyword>
<dbReference type="CDD" id="cd06450">
    <property type="entry name" value="DOPA_deC_like"/>
    <property type="match status" value="1"/>
</dbReference>
<dbReference type="InterPro" id="IPR015424">
    <property type="entry name" value="PyrdxlP-dep_Trfase"/>
</dbReference>
<dbReference type="SUPFAM" id="SSF53383">
    <property type="entry name" value="PLP-dependent transferases"/>
    <property type="match status" value="1"/>
</dbReference>
<evidence type="ECO:0000256" key="6">
    <source>
        <dbReference type="ARBA" id="ARBA00022898"/>
    </source>
</evidence>
<protein>
    <recommendedName>
        <fullName evidence="9">Aromatic-L-amino-acid decarboxylase</fullName>
        <ecNumber evidence="8">4.1.1.28</ecNumber>
    </recommendedName>
    <alternativeName>
        <fullName evidence="10">DOPA decarboxylase</fullName>
    </alternativeName>
</protein>
<reference evidence="14" key="1">
    <citation type="submission" date="2025-08" db="UniProtKB">
        <authorList>
            <consortium name="RefSeq"/>
        </authorList>
    </citation>
    <scope>IDENTIFICATION</scope>
</reference>
<dbReference type="EC" id="4.1.1.28" evidence="8"/>
<evidence type="ECO:0000256" key="8">
    <source>
        <dbReference type="ARBA" id="ARBA00038886"/>
    </source>
</evidence>
<dbReference type="Proteomes" id="UP001165740">
    <property type="component" value="Chromosome 9"/>
</dbReference>
<dbReference type="Gene3D" id="3.40.640.10">
    <property type="entry name" value="Type I PLP-dependent aspartate aminotransferase-like (Major domain)"/>
    <property type="match status" value="1"/>
</dbReference>
<evidence type="ECO:0000256" key="5">
    <source>
        <dbReference type="ARBA" id="ARBA00022793"/>
    </source>
</evidence>
<dbReference type="GO" id="GO:0005737">
    <property type="term" value="C:cytoplasm"/>
    <property type="evidence" value="ECO:0007669"/>
    <property type="project" value="TreeGrafter"/>
</dbReference>
<dbReference type="FunFam" id="1.20.1340.10:FF:000001">
    <property type="entry name" value="Histidine decarboxylase"/>
    <property type="match status" value="1"/>
</dbReference>
<evidence type="ECO:0000256" key="2">
    <source>
        <dbReference type="ARBA" id="ARBA00009533"/>
    </source>
</evidence>
<dbReference type="GeneID" id="106072988"/>
<keyword evidence="5" id="KW-0210">Decarboxylase</keyword>
<evidence type="ECO:0000256" key="3">
    <source>
        <dbReference type="ARBA" id="ARBA00011738"/>
    </source>
</evidence>
<name>A0A9W3BG40_BIOGL</name>
<dbReference type="PANTHER" id="PTHR11999:SF167">
    <property type="entry name" value="AROMATIC-L-AMINO-ACID DECARBOXYLASE"/>
    <property type="match status" value="1"/>
</dbReference>
<dbReference type="OrthoDB" id="639767at2759"/>
<dbReference type="PANTHER" id="PTHR11999">
    <property type="entry name" value="GROUP II PYRIDOXAL-5-PHOSPHATE DECARBOXYLASE"/>
    <property type="match status" value="1"/>
</dbReference>
<gene>
    <name evidence="14" type="primary">LOC106072988</name>
</gene>